<feature type="transmembrane region" description="Helical" evidence="8">
    <location>
        <begin position="241"/>
        <end position="264"/>
    </location>
</feature>
<keyword evidence="10" id="KW-1185">Reference proteome</keyword>
<comment type="similarity">
    <text evidence="8">Belongs to the insect chemoreceptor superfamily. Gustatory receptor (GR) family.</text>
</comment>
<dbReference type="GO" id="GO:0043025">
    <property type="term" value="C:neuronal cell body"/>
    <property type="evidence" value="ECO:0007669"/>
    <property type="project" value="TreeGrafter"/>
</dbReference>
<protein>
    <recommendedName>
        <fullName evidence="8">Gustatory receptor</fullName>
    </recommendedName>
</protein>
<evidence type="ECO:0000256" key="4">
    <source>
        <dbReference type="ARBA" id="ARBA00022989"/>
    </source>
</evidence>
<evidence type="ECO:0000313" key="10">
    <source>
        <dbReference type="Proteomes" id="UP001168821"/>
    </source>
</evidence>
<dbReference type="PANTHER" id="PTHR21143">
    <property type="entry name" value="INVERTEBRATE GUSTATORY RECEPTOR"/>
    <property type="match status" value="1"/>
</dbReference>
<organism evidence="9 10">
    <name type="scientific">Zophobas morio</name>
    <dbReference type="NCBI Taxonomy" id="2755281"/>
    <lineage>
        <taxon>Eukaryota</taxon>
        <taxon>Metazoa</taxon>
        <taxon>Ecdysozoa</taxon>
        <taxon>Arthropoda</taxon>
        <taxon>Hexapoda</taxon>
        <taxon>Insecta</taxon>
        <taxon>Pterygota</taxon>
        <taxon>Neoptera</taxon>
        <taxon>Endopterygota</taxon>
        <taxon>Coleoptera</taxon>
        <taxon>Polyphaga</taxon>
        <taxon>Cucujiformia</taxon>
        <taxon>Tenebrionidae</taxon>
        <taxon>Zophobas</taxon>
    </lineage>
</organism>
<feature type="transmembrane region" description="Helical" evidence="8">
    <location>
        <begin position="270"/>
        <end position="294"/>
    </location>
</feature>
<evidence type="ECO:0000256" key="1">
    <source>
        <dbReference type="ARBA" id="ARBA00004651"/>
    </source>
</evidence>
<comment type="caution">
    <text evidence="9">The sequence shown here is derived from an EMBL/GenBank/DDBJ whole genome shotgun (WGS) entry which is preliminary data.</text>
</comment>
<dbReference type="GO" id="GO:0030424">
    <property type="term" value="C:axon"/>
    <property type="evidence" value="ECO:0007669"/>
    <property type="project" value="TreeGrafter"/>
</dbReference>
<dbReference type="GO" id="GO:0005886">
    <property type="term" value="C:plasma membrane"/>
    <property type="evidence" value="ECO:0007669"/>
    <property type="project" value="UniProtKB-SubCell"/>
</dbReference>
<dbReference type="GO" id="GO:0030425">
    <property type="term" value="C:dendrite"/>
    <property type="evidence" value="ECO:0007669"/>
    <property type="project" value="TreeGrafter"/>
</dbReference>
<keyword evidence="3 8" id="KW-0812">Transmembrane</keyword>
<dbReference type="InterPro" id="IPR013604">
    <property type="entry name" value="7TM_chemorcpt"/>
</dbReference>
<evidence type="ECO:0000256" key="8">
    <source>
        <dbReference type="RuleBase" id="RU363108"/>
    </source>
</evidence>
<feature type="transmembrane region" description="Helical" evidence="8">
    <location>
        <begin position="44"/>
        <end position="62"/>
    </location>
</feature>
<comment type="subcellular location">
    <subcellularLocation>
        <location evidence="1 8">Cell membrane</location>
        <topology evidence="1 8">Multi-pass membrane protein</topology>
    </subcellularLocation>
</comment>
<feature type="transmembrane region" description="Helical" evidence="8">
    <location>
        <begin position="344"/>
        <end position="367"/>
    </location>
</feature>
<name>A0AA38I2G3_9CUCU</name>
<evidence type="ECO:0000313" key="9">
    <source>
        <dbReference type="EMBL" id="KAJ3648108.1"/>
    </source>
</evidence>
<keyword evidence="2 8" id="KW-1003">Cell membrane</keyword>
<reference evidence="9" key="1">
    <citation type="journal article" date="2023" name="G3 (Bethesda)">
        <title>Whole genome assemblies of Zophobas morio and Tenebrio molitor.</title>
        <authorList>
            <person name="Kaur S."/>
            <person name="Stinson S.A."/>
            <person name="diCenzo G.C."/>
        </authorList>
    </citation>
    <scope>NUCLEOTIDE SEQUENCE</scope>
    <source>
        <strain evidence="9">QUZm001</strain>
    </source>
</reference>
<feature type="transmembrane region" description="Helical" evidence="8">
    <location>
        <begin position="16"/>
        <end position="32"/>
    </location>
</feature>
<dbReference type="GO" id="GO:0008049">
    <property type="term" value="P:male courtship behavior"/>
    <property type="evidence" value="ECO:0007669"/>
    <property type="project" value="TreeGrafter"/>
</dbReference>
<dbReference type="EMBL" id="JALNTZ010000006">
    <property type="protein sequence ID" value="KAJ3648108.1"/>
    <property type="molecule type" value="Genomic_DNA"/>
</dbReference>
<keyword evidence="7 8" id="KW-0807">Transducer</keyword>
<keyword evidence="4 8" id="KW-1133">Transmembrane helix</keyword>
<comment type="function">
    <text evidence="8">Gustatory receptor which mediates acceptance or avoidance behavior, depending on its substrates.</text>
</comment>
<evidence type="ECO:0000256" key="7">
    <source>
        <dbReference type="ARBA" id="ARBA00023224"/>
    </source>
</evidence>
<dbReference type="GO" id="GO:0050909">
    <property type="term" value="P:sensory perception of taste"/>
    <property type="evidence" value="ECO:0007669"/>
    <property type="project" value="InterPro"/>
</dbReference>
<dbReference type="PANTHER" id="PTHR21143:SF104">
    <property type="entry name" value="GUSTATORY RECEPTOR 8A-RELATED"/>
    <property type="match status" value="1"/>
</dbReference>
<accession>A0AA38I2G3</accession>
<feature type="transmembrane region" description="Helical" evidence="8">
    <location>
        <begin position="138"/>
        <end position="157"/>
    </location>
</feature>
<keyword evidence="5 8" id="KW-0472">Membrane</keyword>
<dbReference type="Proteomes" id="UP001168821">
    <property type="component" value="Unassembled WGS sequence"/>
</dbReference>
<dbReference type="Pfam" id="PF08395">
    <property type="entry name" value="7tm_7"/>
    <property type="match status" value="1"/>
</dbReference>
<dbReference type="AlphaFoldDB" id="A0AA38I2G3"/>
<dbReference type="GO" id="GO:0007635">
    <property type="term" value="P:chemosensory behavior"/>
    <property type="evidence" value="ECO:0007669"/>
    <property type="project" value="TreeGrafter"/>
</dbReference>
<gene>
    <name evidence="9" type="ORF">Zmor_019942</name>
</gene>
<feature type="transmembrane region" description="Helical" evidence="8">
    <location>
        <begin position="177"/>
        <end position="194"/>
    </location>
</feature>
<proteinExistence type="inferred from homology"/>
<keyword evidence="6 8" id="KW-0675">Receptor</keyword>
<evidence type="ECO:0000256" key="6">
    <source>
        <dbReference type="ARBA" id="ARBA00023170"/>
    </source>
</evidence>
<evidence type="ECO:0000256" key="2">
    <source>
        <dbReference type="ARBA" id="ARBA00022475"/>
    </source>
</evidence>
<evidence type="ECO:0000256" key="3">
    <source>
        <dbReference type="ARBA" id="ARBA00022692"/>
    </source>
</evidence>
<sequence>MNFNRASGNFNSIKPLYYYLNLFLITPWYDFDKNSFRNTNFSRFYGCILIMVKIFWIFDVTVNSDLTKHFRIDAVSLKVASSIWTLTMLVRTVITVSKSTFWNLTKWNVLIDNFKNIDKRLQIPDRETSIFKNFYFRLFIRHVVIVVFYGFSCYSFSSFLKISLFKGLWVGSLTDMYQEFLLVVLINVLIECFTRRYKYLNTKLLQHYEQFTVRDYKHMGEVYRILGETVSTFSDLFGHQIICVLLKFCVETISGLNYMFIIVLTTEDKVFYQLLTANLLALLLAIWNVLVLIFPMDSATKEAKKFIDLCYKIQAQLNENSKEGEALTKLINCSHNFQRSFHAAGFFFINKGIIFSLVGNVATYYIIMIQLNENQYQKCG</sequence>
<dbReference type="GO" id="GO:0007165">
    <property type="term" value="P:signal transduction"/>
    <property type="evidence" value="ECO:0007669"/>
    <property type="project" value="UniProtKB-KW"/>
</dbReference>
<evidence type="ECO:0000256" key="5">
    <source>
        <dbReference type="ARBA" id="ARBA00023136"/>
    </source>
</evidence>